<feature type="transmembrane region" description="Helical" evidence="16">
    <location>
        <begin position="268"/>
        <end position="295"/>
    </location>
</feature>
<dbReference type="Gene3D" id="3.30.40.10">
    <property type="entry name" value="Zinc/RING finger domain, C3HC4 (zinc finger)"/>
    <property type="match status" value="1"/>
</dbReference>
<organism evidence="18 19">
    <name type="scientific">Citrus clementina</name>
    <name type="common">Clementine</name>
    <name type="synonym">Citrus deliciosa x Citrus sinensis</name>
    <dbReference type="NCBI Taxonomy" id="85681"/>
    <lineage>
        <taxon>Eukaryota</taxon>
        <taxon>Viridiplantae</taxon>
        <taxon>Streptophyta</taxon>
        <taxon>Embryophyta</taxon>
        <taxon>Tracheophyta</taxon>
        <taxon>Spermatophyta</taxon>
        <taxon>Magnoliopsida</taxon>
        <taxon>eudicotyledons</taxon>
        <taxon>Gunneridae</taxon>
        <taxon>Pentapetalae</taxon>
        <taxon>rosids</taxon>
        <taxon>malvids</taxon>
        <taxon>Sapindales</taxon>
        <taxon>Rutaceae</taxon>
        <taxon>Aurantioideae</taxon>
        <taxon>Citrus</taxon>
    </lineage>
</organism>
<evidence type="ECO:0000256" key="9">
    <source>
        <dbReference type="ARBA" id="ARBA00022771"/>
    </source>
</evidence>
<dbReference type="SMART" id="SM00184">
    <property type="entry name" value="RING"/>
    <property type="match status" value="1"/>
</dbReference>
<feature type="non-terminal residue" evidence="18">
    <location>
        <position position="398"/>
    </location>
</feature>
<feature type="transmembrane region" description="Helical" evidence="16">
    <location>
        <begin position="12"/>
        <end position="31"/>
    </location>
</feature>
<keyword evidence="9 15" id="KW-0863">Zinc-finger</keyword>
<evidence type="ECO:0000256" key="14">
    <source>
        <dbReference type="ARBA" id="ARBA00024209"/>
    </source>
</evidence>
<dbReference type="InterPro" id="IPR025287">
    <property type="entry name" value="WAK_GUB"/>
</dbReference>
<keyword evidence="19" id="KW-1185">Reference proteome</keyword>
<keyword evidence="7" id="KW-0479">Metal-binding</keyword>
<proteinExistence type="inferred from homology"/>
<evidence type="ECO:0000313" key="18">
    <source>
        <dbReference type="EMBL" id="ESR55890.1"/>
    </source>
</evidence>
<dbReference type="Pfam" id="PF13947">
    <property type="entry name" value="GUB_WAK_bind"/>
    <property type="match status" value="1"/>
</dbReference>
<dbReference type="OrthoDB" id="8062037at2759"/>
<dbReference type="InterPro" id="IPR001841">
    <property type="entry name" value="Znf_RING"/>
</dbReference>
<evidence type="ECO:0000256" key="4">
    <source>
        <dbReference type="ARBA" id="ARBA00012483"/>
    </source>
</evidence>
<dbReference type="Pfam" id="PF13639">
    <property type="entry name" value="zf-RING_2"/>
    <property type="match status" value="1"/>
</dbReference>
<evidence type="ECO:0000256" key="7">
    <source>
        <dbReference type="ARBA" id="ARBA00022723"/>
    </source>
</evidence>
<evidence type="ECO:0000256" key="16">
    <source>
        <dbReference type="SAM" id="Phobius"/>
    </source>
</evidence>
<evidence type="ECO:0000256" key="1">
    <source>
        <dbReference type="ARBA" id="ARBA00000900"/>
    </source>
</evidence>
<dbReference type="InterPro" id="IPR013083">
    <property type="entry name" value="Znf_RING/FYVE/PHD"/>
</dbReference>
<comment type="pathway">
    <text evidence="3">Protein modification; protein ubiquitination.</text>
</comment>
<dbReference type="EC" id="2.3.2.27" evidence="4"/>
<dbReference type="Proteomes" id="UP000030687">
    <property type="component" value="Unassembled WGS sequence"/>
</dbReference>
<evidence type="ECO:0000256" key="2">
    <source>
        <dbReference type="ARBA" id="ARBA00004167"/>
    </source>
</evidence>
<reference evidence="18 19" key="1">
    <citation type="submission" date="2013-10" db="EMBL/GenBank/DDBJ databases">
        <authorList>
            <consortium name="International Citrus Genome Consortium"/>
            <person name="Jenkins J."/>
            <person name="Schmutz J."/>
            <person name="Prochnik S."/>
            <person name="Rokhsar D."/>
            <person name="Gmitter F."/>
            <person name="Ollitrault P."/>
            <person name="Machado M."/>
            <person name="Talon M."/>
            <person name="Wincker P."/>
            <person name="Jaillon O."/>
            <person name="Morgante M."/>
        </authorList>
    </citation>
    <scope>NUCLEOTIDE SEQUENCE</scope>
    <source>
        <strain evidence="19">cv. Clemenules</strain>
    </source>
</reference>
<keyword evidence="12 16" id="KW-1133">Transmembrane helix</keyword>
<comment type="catalytic activity">
    <reaction evidence="1">
        <text>S-ubiquitinyl-[E2 ubiquitin-conjugating enzyme]-L-cysteine + [acceptor protein]-L-lysine = [E2 ubiquitin-conjugating enzyme]-L-cysteine + N(6)-ubiquitinyl-[acceptor protein]-L-lysine.</text>
        <dbReference type="EC" id="2.3.2.27"/>
    </reaction>
</comment>
<dbReference type="KEGG" id="cic:CICLE_v10024330mg"/>
<keyword evidence="13 16" id="KW-0472">Membrane</keyword>
<gene>
    <name evidence="18" type="ORF">CICLE_v10024330mg</name>
</gene>
<evidence type="ECO:0000256" key="8">
    <source>
        <dbReference type="ARBA" id="ARBA00022729"/>
    </source>
</evidence>
<dbReference type="GO" id="GO:0016020">
    <property type="term" value="C:membrane"/>
    <property type="evidence" value="ECO:0007669"/>
    <property type="project" value="UniProtKB-SubCell"/>
</dbReference>
<dbReference type="EMBL" id="KI536661">
    <property type="protein sequence ID" value="ESR55890.1"/>
    <property type="molecule type" value="Genomic_DNA"/>
</dbReference>
<dbReference type="AlphaFoldDB" id="V4TVY2"/>
<dbReference type="GO" id="GO:0008270">
    <property type="term" value="F:zinc ion binding"/>
    <property type="evidence" value="ECO:0007669"/>
    <property type="project" value="UniProtKB-KW"/>
</dbReference>
<evidence type="ECO:0000256" key="13">
    <source>
        <dbReference type="ARBA" id="ARBA00023136"/>
    </source>
</evidence>
<dbReference type="PROSITE" id="PS50089">
    <property type="entry name" value="ZF_RING_2"/>
    <property type="match status" value="1"/>
</dbReference>
<evidence type="ECO:0000256" key="3">
    <source>
        <dbReference type="ARBA" id="ARBA00004906"/>
    </source>
</evidence>
<dbReference type="GO" id="GO:0061630">
    <property type="term" value="F:ubiquitin protein ligase activity"/>
    <property type="evidence" value="ECO:0007669"/>
    <property type="project" value="UniProtKB-EC"/>
</dbReference>
<dbReference type="SUPFAM" id="SSF57850">
    <property type="entry name" value="RING/U-box"/>
    <property type="match status" value="1"/>
</dbReference>
<dbReference type="GO" id="GO:0030247">
    <property type="term" value="F:polysaccharide binding"/>
    <property type="evidence" value="ECO:0007669"/>
    <property type="project" value="InterPro"/>
</dbReference>
<evidence type="ECO:0000256" key="10">
    <source>
        <dbReference type="ARBA" id="ARBA00022786"/>
    </source>
</evidence>
<keyword evidence="11" id="KW-0862">Zinc</keyword>
<evidence type="ECO:0000256" key="12">
    <source>
        <dbReference type="ARBA" id="ARBA00022989"/>
    </source>
</evidence>
<protein>
    <recommendedName>
        <fullName evidence="4">RING-type E3 ubiquitin transferase</fullName>
        <ecNumber evidence="4">2.3.2.27</ecNumber>
    </recommendedName>
</protein>
<evidence type="ECO:0000256" key="5">
    <source>
        <dbReference type="ARBA" id="ARBA00022679"/>
    </source>
</evidence>
<dbReference type="Gramene" id="ESR55890">
    <property type="protein sequence ID" value="ESR55890"/>
    <property type="gene ID" value="CICLE_v10024330mg"/>
</dbReference>
<dbReference type="PANTHER" id="PTHR46279">
    <property type="entry name" value="RING/U-BOX SUPERFAMILY PROTEIN"/>
    <property type="match status" value="1"/>
</dbReference>
<dbReference type="OMA" id="TEFWYTL"/>
<evidence type="ECO:0000313" key="19">
    <source>
        <dbReference type="Proteomes" id="UP000030687"/>
    </source>
</evidence>
<dbReference type="InParanoid" id="V4TVY2"/>
<dbReference type="InterPro" id="IPR046948">
    <property type="entry name" value="ATL20-22-like"/>
</dbReference>
<evidence type="ECO:0000259" key="17">
    <source>
        <dbReference type="PROSITE" id="PS50089"/>
    </source>
</evidence>
<feature type="domain" description="RING-type" evidence="17">
    <location>
        <begin position="347"/>
        <end position="389"/>
    </location>
</feature>
<comment type="similarity">
    <text evidence="14">Belongs to the RING-type zinc finger family. ATL subfamily.</text>
</comment>
<dbReference type="PANTHER" id="PTHR46279:SF31">
    <property type="entry name" value="RING-H2 FINGER PROTEIN ATL20-LIKE ISOFORM X1"/>
    <property type="match status" value="1"/>
</dbReference>
<keyword evidence="10" id="KW-0833">Ubl conjugation pathway</keyword>
<comment type="subcellular location">
    <subcellularLocation>
        <location evidence="2">Membrane</location>
        <topology evidence="2">Single-pass membrane protein</topology>
    </subcellularLocation>
</comment>
<keyword evidence="5" id="KW-0808">Transferase</keyword>
<evidence type="ECO:0000256" key="15">
    <source>
        <dbReference type="PROSITE-ProRule" id="PRU00175"/>
    </source>
</evidence>
<keyword evidence="8" id="KW-0732">Signal</keyword>
<name>V4TVY2_CITCL</name>
<dbReference type="eggNOG" id="KOG0800">
    <property type="taxonomic scope" value="Eukaryota"/>
</dbReference>
<keyword evidence="6 16" id="KW-0812">Transmembrane</keyword>
<sequence length="398" mass="44644">MTQILLVEYNTFAMATSQIFLLFFLLCMSSLHGTATSIENCPIQYCSLGGDGNGGGGSSVPVKFPFQIINNLESLNPRCRYPRFELLCSRNKTILMLPRSGLFAVRNIDYNLQTLDINDPLNCLPKRFLDNFSLEDSPFEQKIYGNFTFLNCSSSSSSSNHVPEHHRTVACLSTENYTVLAVPSRFYNETKLPMLPVPSSCEVIRADVMVPVSGGYWNGLEDDIRLSWSDPHCAPCEYRGEVCKFTNDDTSLVVGCSNSGKESVKYDAIIIGIGFGTPGALFIIALGCYLCSKVWTHDPQRHRRRQPTTELSTSTVVASLDKPTIESYPKTIVGVSGRQPKPNDNTCPICLSRYKPKQTLRTIPKCNHYFHAYCIDKWLRMNASCPVCRKRLRFKSPF</sequence>
<accession>V4TVY2</accession>
<evidence type="ECO:0000256" key="11">
    <source>
        <dbReference type="ARBA" id="ARBA00022833"/>
    </source>
</evidence>
<evidence type="ECO:0000256" key="6">
    <source>
        <dbReference type="ARBA" id="ARBA00022692"/>
    </source>
</evidence>